<dbReference type="Proteomes" id="UP000705379">
    <property type="component" value="Unassembled WGS sequence"/>
</dbReference>
<name>A0A944GS38_9HYPH</name>
<dbReference type="RefSeq" id="WP_213215392.1">
    <property type="nucleotide sequence ID" value="NZ_QTKU01000001.1"/>
</dbReference>
<dbReference type="AlphaFoldDB" id="A0A944GS38"/>
<accession>A0A944GS38</accession>
<dbReference type="EMBL" id="QTKU01000001">
    <property type="protein sequence ID" value="MBS8259822.1"/>
    <property type="molecule type" value="Genomic_DNA"/>
</dbReference>
<evidence type="ECO:0000313" key="2">
    <source>
        <dbReference type="Proteomes" id="UP000705379"/>
    </source>
</evidence>
<protein>
    <recommendedName>
        <fullName evidence="3">Heme oxygenase</fullName>
    </recommendedName>
</protein>
<dbReference type="Gene3D" id="1.20.910.10">
    <property type="entry name" value="Heme oxygenase-like"/>
    <property type="match status" value="1"/>
</dbReference>
<reference evidence="1" key="2">
    <citation type="journal article" date="2021" name="Microorganisms">
        <title>Bacterial Dimethylsulfoniopropionate Biosynthesis in the East China Sea.</title>
        <authorList>
            <person name="Liu J."/>
            <person name="Zhang Y."/>
            <person name="Liu J."/>
            <person name="Zhong H."/>
            <person name="Williams B.T."/>
            <person name="Zheng Y."/>
            <person name="Curson A.R.J."/>
            <person name="Sun C."/>
            <person name="Sun H."/>
            <person name="Song D."/>
            <person name="Wagner Mackenzie B."/>
            <person name="Bermejo Martinez A."/>
            <person name="Todd J.D."/>
            <person name="Zhang X.H."/>
        </authorList>
    </citation>
    <scope>NUCLEOTIDE SEQUENCE</scope>
    <source>
        <strain evidence="1">AESS21</strain>
    </source>
</reference>
<dbReference type="CDD" id="cd19166">
    <property type="entry name" value="HemeO-bac"/>
    <property type="match status" value="1"/>
</dbReference>
<organism evidence="1 2">
    <name type="scientific">Roseibium polysiphoniae</name>
    <dbReference type="NCBI Taxonomy" id="2571221"/>
    <lineage>
        <taxon>Bacteria</taxon>
        <taxon>Pseudomonadati</taxon>
        <taxon>Pseudomonadota</taxon>
        <taxon>Alphaproteobacteria</taxon>
        <taxon>Hyphomicrobiales</taxon>
        <taxon>Stappiaceae</taxon>
        <taxon>Roseibium</taxon>
    </lineage>
</organism>
<evidence type="ECO:0008006" key="3">
    <source>
        <dbReference type="Google" id="ProtNLM"/>
    </source>
</evidence>
<evidence type="ECO:0000313" key="1">
    <source>
        <dbReference type="EMBL" id="MBS8259822.1"/>
    </source>
</evidence>
<dbReference type="InterPro" id="IPR016084">
    <property type="entry name" value="Haem_Oase-like_multi-hlx"/>
</dbReference>
<gene>
    <name evidence="1" type="ORF">DYI23_06290</name>
</gene>
<proteinExistence type="predicted"/>
<comment type="caution">
    <text evidence="1">The sequence shown here is derived from an EMBL/GenBank/DDBJ whole genome shotgun (WGS) entry which is preliminary data.</text>
</comment>
<dbReference type="SUPFAM" id="SSF48613">
    <property type="entry name" value="Heme oxygenase-like"/>
    <property type="match status" value="1"/>
</dbReference>
<sequence>MPETALKIPPVRFYLAEQTRTSHELVDKRAEVFDLTLAEGVTQFLRFMYRGISAIEAGLDESHAARIFPLWSERKRAAMIGAELAETALAWSEDEVTQQALDFRSEAEVWGALYVLEGSRLGARILVNRSELMSKSDFFQETARCRYWPEFLVQLEQADMRLDDRAGMAEGACRAFAAFPG</sequence>
<reference evidence="1" key="1">
    <citation type="submission" date="2018-08" db="EMBL/GenBank/DDBJ databases">
        <authorList>
            <person name="Jin W."/>
            <person name="Wang H."/>
            <person name="Yang Y."/>
            <person name="Li M."/>
            <person name="Liu J."/>
        </authorList>
    </citation>
    <scope>NUCLEOTIDE SEQUENCE</scope>
    <source>
        <strain evidence="1">AESS21</strain>
    </source>
</reference>